<dbReference type="EMBL" id="JAKKPZ010000168">
    <property type="protein sequence ID" value="KAI1699758.1"/>
    <property type="molecule type" value="Genomic_DNA"/>
</dbReference>
<accession>A0AAD4MNQ4</accession>
<keyword evidence="4" id="KW-1185">Reference proteome</keyword>
<keyword evidence="2" id="KW-0732">Signal</keyword>
<proteinExistence type="predicted"/>
<feature type="signal peptide" evidence="2">
    <location>
        <begin position="1"/>
        <end position="29"/>
    </location>
</feature>
<reference evidence="3" key="1">
    <citation type="submission" date="2022-01" db="EMBL/GenBank/DDBJ databases">
        <title>Genome Sequence Resource for Two Populations of Ditylenchus destructor, the Migratory Endoparasitic Phytonematode.</title>
        <authorList>
            <person name="Zhang H."/>
            <person name="Lin R."/>
            <person name="Xie B."/>
        </authorList>
    </citation>
    <scope>NUCLEOTIDE SEQUENCE</scope>
    <source>
        <strain evidence="3">BazhouSP</strain>
    </source>
</reference>
<protein>
    <submittedName>
        <fullName evidence="3">Uncharacterized protein</fullName>
    </submittedName>
</protein>
<dbReference type="AlphaFoldDB" id="A0AAD4MNQ4"/>
<evidence type="ECO:0000313" key="4">
    <source>
        <dbReference type="Proteomes" id="UP001201812"/>
    </source>
</evidence>
<evidence type="ECO:0000313" key="3">
    <source>
        <dbReference type="EMBL" id="KAI1699758.1"/>
    </source>
</evidence>
<dbReference type="Proteomes" id="UP001201812">
    <property type="component" value="Unassembled WGS sequence"/>
</dbReference>
<comment type="caution">
    <text evidence="3">The sequence shown here is derived from an EMBL/GenBank/DDBJ whole genome shotgun (WGS) entry which is preliminary data.</text>
</comment>
<gene>
    <name evidence="3" type="ORF">DdX_17142</name>
</gene>
<feature type="chain" id="PRO_5041949114" evidence="2">
    <location>
        <begin position="30"/>
        <end position="111"/>
    </location>
</feature>
<evidence type="ECO:0000256" key="1">
    <source>
        <dbReference type="SAM" id="MobiDB-lite"/>
    </source>
</evidence>
<feature type="region of interest" description="Disordered" evidence="1">
    <location>
        <begin position="67"/>
        <end position="90"/>
    </location>
</feature>
<sequence length="111" mass="12296">MVTRFYLTRATLIALNCFILLFLSNSCGALPPSMPYYLPKSLRNLVHDFSSKPPVDKVLEKSATSVGCETSKLHRDRNNSQTPPTVILEEKRNAQTKALQAISKSDAQASN</sequence>
<name>A0AAD4MNQ4_9BILA</name>
<evidence type="ECO:0000256" key="2">
    <source>
        <dbReference type="SAM" id="SignalP"/>
    </source>
</evidence>
<organism evidence="3 4">
    <name type="scientific">Ditylenchus destructor</name>
    <dbReference type="NCBI Taxonomy" id="166010"/>
    <lineage>
        <taxon>Eukaryota</taxon>
        <taxon>Metazoa</taxon>
        <taxon>Ecdysozoa</taxon>
        <taxon>Nematoda</taxon>
        <taxon>Chromadorea</taxon>
        <taxon>Rhabditida</taxon>
        <taxon>Tylenchina</taxon>
        <taxon>Tylenchomorpha</taxon>
        <taxon>Sphaerularioidea</taxon>
        <taxon>Anguinidae</taxon>
        <taxon>Anguininae</taxon>
        <taxon>Ditylenchus</taxon>
    </lineage>
</organism>